<dbReference type="Gene3D" id="3.90.550.10">
    <property type="entry name" value="Spore Coat Polysaccharide Biosynthesis Protein SpsA, Chain A"/>
    <property type="match status" value="1"/>
</dbReference>
<dbReference type="EMBL" id="CP029425">
    <property type="protein sequence ID" value="AWL91061.1"/>
    <property type="molecule type" value="Genomic_DNA"/>
</dbReference>
<dbReference type="InterPro" id="IPR029044">
    <property type="entry name" value="Nucleotide-diphossugar_trans"/>
</dbReference>
<organism evidence="2 3">
    <name type="scientific">Bradyrhizobium ottawaense</name>
    <dbReference type="NCBI Taxonomy" id="931866"/>
    <lineage>
        <taxon>Bacteria</taxon>
        <taxon>Pseudomonadati</taxon>
        <taxon>Pseudomonadota</taxon>
        <taxon>Alphaproteobacteria</taxon>
        <taxon>Hyphomicrobiales</taxon>
        <taxon>Nitrobacteraceae</taxon>
        <taxon>Bradyrhizobium</taxon>
    </lineage>
</organism>
<accession>A0A2U8P062</accession>
<evidence type="ECO:0000259" key="1">
    <source>
        <dbReference type="Pfam" id="PF00535"/>
    </source>
</evidence>
<keyword evidence="2" id="KW-0808">Transferase</keyword>
<dbReference type="KEGG" id="bot:CIT37_01145"/>
<reference evidence="2 3" key="2">
    <citation type="journal article" date="2017" name="Syst. Appl. Microbiol.">
        <title>Soybeans inoculated with root zone soils of Canadian native legumes harbour diverse and novel Bradyrhizobium spp. that possess agricultural potential.</title>
        <authorList>
            <person name="Bromfield E.S.P."/>
            <person name="Cloutier S."/>
            <person name="Tambong J.T."/>
            <person name="Tran Thi T.V."/>
        </authorList>
    </citation>
    <scope>NUCLEOTIDE SEQUENCE [LARGE SCALE GENOMIC DNA]</scope>
    <source>
        <strain evidence="2 3">OO99</strain>
    </source>
</reference>
<dbReference type="PANTHER" id="PTHR43685:SF11">
    <property type="entry name" value="GLYCOSYLTRANSFERASE TAGX-RELATED"/>
    <property type="match status" value="1"/>
</dbReference>
<dbReference type="InterPro" id="IPR050834">
    <property type="entry name" value="Glycosyltransf_2"/>
</dbReference>
<name>A0A2U8P062_9BRAD</name>
<sequence>MATLSSAHLQVAPDPSELASVIICNYNYEKFVGEAISSALNLDWPRVEVIVVDDGSTDRSRTVIESFASRGIKMIFRANRGQASAAEEGYRNSQGKWILFLDADDTVHPSLIREAQAVMRPGWSMIQFQMKLMDETGRFLGSVFPKYNKHTTPEKIRRSLATTASYPTPPASGNLLSRQFLDKIMPLQQDMDRFIDSYFLATAPLLGDVITVRKPLISYRMHGKNDGAQLTLDVARITRDLRKHITRTGYGAELARNFGIEVAPDRWRYGFYNLAMRIASLRLARENHPVQNDTILRCLRDGVVATCSLQGLTPSRHVAMSLWLVCVALAPKRIATVLVSWRFAPMSRPRFVQRTVQSA</sequence>
<proteinExistence type="predicted"/>
<dbReference type="InterPro" id="IPR001173">
    <property type="entry name" value="Glyco_trans_2-like"/>
</dbReference>
<dbReference type="CDD" id="cd00761">
    <property type="entry name" value="Glyco_tranf_GTA_type"/>
    <property type="match status" value="1"/>
</dbReference>
<evidence type="ECO:0000313" key="2">
    <source>
        <dbReference type="EMBL" id="AWL91061.1"/>
    </source>
</evidence>
<dbReference type="GO" id="GO:0016740">
    <property type="term" value="F:transferase activity"/>
    <property type="evidence" value="ECO:0007669"/>
    <property type="project" value="UniProtKB-KW"/>
</dbReference>
<dbReference type="Pfam" id="PF00535">
    <property type="entry name" value="Glycos_transf_2"/>
    <property type="match status" value="1"/>
</dbReference>
<dbReference type="SUPFAM" id="SSF53448">
    <property type="entry name" value="Nucleotide-diphospho-sugar transferases"/>
    <property type="match status" value="1"/>
</dbReference>
<feature type="domain" description="Glycosyltransferase 2-like" evidence="1">
    <location>
        <begin position="20"/>
        <end position="121"/>
    </location>
</feature>
<dbReference type="RefSeq" id="WP_095424366.1">
    <property type="nucleotide sequence ID" value="NZ_CP029425.2"/>
</dbReference>
<dbReference type="GeneID" id="92969296"/>
<dbReference type="AlphaFoldDB" id="A0A2U8P062"/>
<dbReference type="PANTHER" id="PTHR43685">
    <property type="entry name" value="GLYCOSYLTRANSFERASE"/>
    <property type="match status" value="1"/>
</dbReference>
<gene>
    <name evidence="2" type="ORF">CIT37_01145</name>
</gene>
<evidence type="ECO:0000313" key="3">
    <source>
        <dbReference type="Proteomes" id="UP000215703"/>
    </source>
</evidence>
<protein>
    <submittedName>
        <fullName evidence="2">Glycosyltransferase family 2 protein</fullName>
    </submittedName>
</protein>
<dbReference type="Proteomes" id="UP000215703">
    <property type="component" value="Chromosome"/>
</dbReference>
<reference evidence="2 3" key="1">
    <citation type="journal article" date="2014" name="Int. J. Syst. Evol. Microbiol.">
        <title>Bradyrhizobium ottawaense sp. nov., a symbiotic nitrogen fixing bacterium from root nodules of soybeans in Canada.</title>
        <authorList>
            <person name="Yu X."/>
            <person name="Cloutier S."/>
            <person name="Tambong J.T."/>
            <person name="Bromfield E.S."/>
        </authorList>
    </citation>
    <scope>NUCLEOTIDE SEQUENCE [LARGE SCALE GENOMIC DNA]</scope>
    <source>
        <strain evidence="2 3">OO99</strain>
    </source>
</reference>